<dbReference type="EMBL" id="CM055754">
    <property type="protein sequence ID" value="KAJ7990843.1"/>
    <property type="molecule type" value="Genomic_DNA"/>
</dbReference>
<name>A0ACC2FHQ4_DALPE</name>
<protein>
    <submittedName>
        <fullName evidence="1">Uncharacterized protein</fullName>
    </submittedName>
</protein>
<accession>A0ACC2FHQ4</accession>
<sequence>MQSMKASRTVIIPATLHYSDLKDLDVGEPKATHLPSRLKLRVIYHTKMVTRRKLHILQHTCTLLNDTPKKVHFWNYYFRLFSVLV</sequence>
<dbReference type="Proteomes" id="UP001157502">
    <property type="component" value="Chromosome 27"/>
</dbReference>
<keyword evidence="2" id="KW-1185">Reference proteome</keyword>
<reference evidence="1" key="1">
    <citation type="submission" date="2021-05" db="EMBL/GenBank/DDBJ databases">
        <authorList>
            <person name="Pan Q."/>
            <person name="Jouanno E."/>
            <person name="Zahm M."/>
            <person name="Klopp C."/>
            <person name="Cabau C."/>
            <person name="Louis A."/>
            <person name="Berthelot C."/>
            <person name="Parey E."/>
            <person name="Roest Crollius H."/>
            <person name="Montfort J."/>
            <person name="Robinson-Rechavi M."/>
            <person name="Bouchez O."/>
            <person name="Lampietro C."/>
            <person name="Lopez Roques C."/>
            <person name="Donnadieu C."/>
            <person name="Postlethwait J."/>
            <person name="Bobe J."/>
            <person name="Dillon D."/>
            <person name="Chandos A."/>
            <person name="von Hippel F."/>
            <person name="Guiguen Y."/>
        </authorList>
    </citation>
    <scope>NUCLEOTIDE SEQUENCE</scope>
    <source>
        <strain evidence="1">YG-Jan2019</strain>
    </source>
</reference>
<proteinExistence type="predicted"/>
<gene>
    <name evidence="1" type="ORF">DPEC_G00291120</name>
</gene>
<evidence type="ECO:0000313" key="2">
    <source>
        <dbReference type="Proteomes" id="UP001157502"/>
    </source>
</evidence>
<organism evidence="1 2">
    <name type="scientific">Dallia pectoralis</name>
    <name type="common">Alaska blackfish</name>
    <dbReference type="NCBI Taxonomy" id="75939"/>
    <lineage>
        <taxon>Eukaryota</taxon>
        <taxon>Metazoa</taxon>
        <taxon>Chordata</taxon>
        <taxon>Craniata</taxon>
        <taxon>Vertebrata</taxon>
        <taxon>Euteleostomi</taxon>
        <taxon>Actinopterygii</taxon>
        <taxon>Neopterygii</taxon>
        <taxon>Teleostei</taxon>
        <taxon>Protacanthopterygii</taxon>
        <taxon>Esociformes</taxon>
        <taxon>Umbridae</taxon>
        <taxon>Dallia</taxon>
    </lineage>
</organism>
<comment type="caution">
    <text evidence="1">The sequence shown here is derived from an EMBL/GenBank/DDBJ whole genome shotgun (WGS) entry which is preliminary data.</text>
</comment>
<evidence type="ECO:0000313" key="1">
    <source>
        <dbReference type="EMBL" id="KAJ7990843.1"/>
    </source>
</evidence>